<evidence type="ECO:0000313" key="2">
    <source>
        <dbReference type="Proteomes" id="UP001575105"/>
    </source>
</evidence>
<dbReference type="EMBL" id="JBGUBD010000017">
    <property type="protein sequence ID" value="MFA9480210.1"/>
    <property type="molecule type" value="Genomic_DNA"/>
</dbReference>
<protein>
    <submittedName>
        <fullName evidence="1">Uncharacterized protein</fullName>
    </submittedName>
</protein>
<proteinExistence type="predicted"/>
<reference evidence="1 2" key="1">
    <citation type="submission" date="2024-08" db="EMBL/GenBank/DDBJ databases">
        <title>Whole-genome sequencing of halo(alkali)philic microorganisms from hypersaline lakes.</title>
        <authorList>
            <person name="Sorokin D.Y."/>
            <person name="Merkel A.Y."/>
            <person name="Messina E."/>
            <person name="Yakimov M."/>
        </authorList>
    </citation>
    <scope>NUCLEOTIDE SEQUENCE [LARGE SCALE GENOMIC DNA]</scope>
    <source>
        <strain evidence="1 2">AB-hyl4</strain>
    </source>
</reference>
<comment type="caution">
    <text evidence="1">The sequence shown here is derived from an EMBL/GenBank/DDBJ whole genome shotgun (WGS) entry which is preliminary data.</text>
</comment>
<accession>A0ABV4U9D0</accession>
<keyword evidence="2" id="KW-1185">Reference proteome</keyword>
<gene>
    <name evidence="1" type="ORF">ACERK3_18205</name>
</gene>
<organism evidence="1 2">
    <name type="scientific">Natronomicrosphaera hydrolytica</name>
    <dbReference type="NCBI Taxonomy" id="3242702"/>
    <lineage>
        <taxon>Bacteria</taxon>
        <taxon>Pseudomonadati</taxon>
        <taxon>Planctomycetota</taxon>
        <taxon>Phycisphaerae</taxon>
        <taxon>Phycisphaerales</taxon>
        <taxon>Phycisphaeraceae</taxon>
        <taxon>Natronomicrosphaera</taxon>
    </lineage>
</organism>
<evidence type="ECO:0000313" key="1">
    <source>
        <dbReference type="EMBL" id="MFA9480210.1"/>
    </source>
</evidence>
<dbReference type="Proteomes" id="UP001575105">
    <property type="component" value="Unassembled WGS sequence"/>
</dbReference>
<dbReference type="RefSeq" id="WP_425347134.1">
    <property type="nucleotide sequence ID" value="NZ_JBGUBD010000017.1"/>
</dbReference>
<name>A0ABV4U9D0_9BACT</name>
<sequence length="97" mass="10611">MSDSKPSELAIPTEAIPTLKAVADALSIRLGQPLNYAQTYIVMRSAQASGAFDAIGCRDFLEHMQDPRLIEMVAALLEQHPELIAELQSKAKLQGFE</sequence>